<keyword evidence="3 6" id="KW-0732">Signal</keyword>
<dbReference type="InterPro" id="IPR021971">
    <property type="entry name" value="Salp15"/>
</dbReference>
<keyword evidence="4" id="KW-0325">Glycoprotein</keyword>
<proteinExistence type="evidence at transcript level"/>
<evidence type="ECO:0000256" key="5">
    <source>
        <dbReference type="ARBA" id="ARBA00034321"/>
    </source>
</evidence>
<organism evidence="7">
    <name type="scientific">Ixodes ricinus</name>
    <name type="common">Common tick</name>
    <name type="synonym">Acarus ricinus</name>
    <dbReference type="NCBI Taxonomy" id="34613"/>
    <lineage>
        <taxon>Eukaryota</taxon>
        <taxon>Metazoa</taxon>
        <taxon>Ecdysozoa</taxon>
        <taxon>Arthropoda</taxon>
        <taxon>Chelicerata</taxon>
        <taxon>Arachnida</taxon>
        <taxon>Acari</taxon>
        <taxon>Parasitiformes</taxon>
        <taxon>Ixodida</taxon>
        <taxon>Ixodoidea</taxon>
        <taxon>Ixodidae</taxon>
        <taxon>Ixodinae</taxon>
        <taxon>Ixodes</taxon>
    </lineage>
</organism>
<evidence type="ECO:0000256" key="1">
    <source>
        <dbReference type="ARBA" id="ARBA00004613"/>
    </source>
</evidence>
<protein>
    <submittedName>
        <fullName evidence="7">Putative ixostatin</fullName>
    </submittedName>
</protein>
<evidence type="ECO:0000256" key="6">
    <source>
        <dbReference type="SAM" id="SignalP"/>
    </source>
</evidence>
<dbReference type="EMBL" id="GADI01001566">
    <property type="protein sequence ID" value="JAA72242.1"/>
    <property type="molecule type" value="mRNA"/>
</dbReference>
<dbReference type="Pfam" id="PF12115">
    <property type="entry name" value="Salp15"/>
    <property type="match status" value="1"/>
</dbReference>
<name>A0A0K8RMA0_IXORI</name>
<comment type="subcellular location">
    <subcellularLocation>
        <location evidence="1">Secreted</location>
    </subcellularLocation>
</comment>
<accession>A0A0K8RMA0</accession>
<dbReference type="AlphaFoldDB" id="A0A0K8RMA0"/>
<dbReference type="GO" id="GO:0005576">
    <property type="term" value="C:extracellular region"/>
    <property type="evidence" value="ECO:0007669"/>
    <property type="project" value="UniProtKB-SubCell"/>
</dbReference>
<evidence type="ECO:0000313" key="7">
    <source>
        <dbReference type="EMBL" id="JAA72242.1"/>
    </source>
</evidence>
<evidence type="ECO:0000256" key="4">
    <source>
        <dbReference type="ARBA" id="ARBA00023180"/>
    </source>
</evidence>
<comment type="similarity">
    <text evidence="5">Belongs to the salp15 family.</text>
</comment>
<feature type="chain" id="PRO_5005518325" evidence="6">
    <location>
        <begin position="20"/>
        <end position="136"/>
    </location>
</feature>
<sequence>MQLTTFMIIIGFTHLLCEAQTDSTWYVDTNMNNMSGECKNKLLDEVEDKCLRTSHGSALVEFNGCSFVCEKMNTKGGTEEKVRVTVNLKNDIPCGPDGQGIPGLVACQAFAREERGERASNRPVVRRVRFVRFSFR</sequence>
<keyword evidence="2" id="KW-0964">Secreted</keyword>
<feature type="signal peptide" evidence="6">
    <location>
        <begin position="1"/>
        <end position="19"/>
    </location>
</feature>
<evidence type="ECO:0000256" key="3">
    <source>
        <dbReference type="ARBA" id="ARBA00022729"/>
    </source>
</evidence>
<reference evidence="7" key="1">
    <citation type="submission" date="2012-12" db="EMBL/GenBank/DDBJ databases">
        <title>Identification and characterization of a phenylalanine ammonia-lyase gene family in Isatis indigotica Fort.</title>
        <authorList>
            <person name="Liu Q."/>
            <person name="Chen J."/>
            <person name="Zhou X."/>
            <person name="Di P."/>
            <person name="Xiao Y."/>
            <person name="Xuan H."/>
            <person name="Zhang L."/>
            <person name="Chen W."/>
        </authorList>
    </citation>
    <scope>NUCLEOTIDE SEQUENCE</scope>
    <source>
        <tissue evidence="7">Salivary gland</tissue>
    </source>
</reference>
<evidence type="ECO:0000256" key="2">
    <source>
        <dbReference type="ARBA" id="ARBA00022525"/>
    </source>
</evidence>